<dbReference type="EMBL" id="CP123443">
    <property type="protein sequence ID" value="WGK69790.1"/>
    <property type="molecule type" value="Genomic_DNA"/>
</dbReference>
<dbReference type="Proteomes" id="UP001228690">
    <property type="component" value="Chromosome"/>
</dbReference>
<evidence type="ECO:0000313" key="2">
    <source>
        <dbReference type="Proteomes" id="UP001228690"/>
    </source>
</evidence>
<dbReference type="RefSeq" id="WP_326927979.1">
    <property type="nucleotide sequence ID" value="NZ_CP123443.1"/>
</dbReference>
<keyword evidence="2" id="KW-1185">Reference proteome</keyword>
<evidence type="ECO:0008006" key="3">
    <source>
        <dbReference type="Google" id="ProtNLM"/>
    </source>
</evidence>
<proteinExistence type="predicted"/>
<gene>
    <name evidence="1" type="ORF">P0082_02695</name>
</gene>
<sequence>MAWVSMREGLVQFANGTEGARTIGVIVSRDTTAPVYDSVKDLPGFYTRTTKADGTARTAYLSMTDEMTTAKFNANVTVSVDGGATGFVSAITSAPEILHPNTQYYAHFYEITDTTGTAIEKLEFTTENFPTAFPTSRGTYSNIFDQIMTAASPSPAIEYKSSETYLVPLRVHYLHTAGGPYAVNDGARTYLFSEASLLMRPFGNTAPTNLFYDLYNIAPSGPGTSVALWDGMIKYPFTRIVNSDGSLTGTRFIMNFSFGGDPFEFFNKVKMVLITE</sequence>
<name>A0ABY8MJK9_9SPIO</name>
<accession>A0ABY8MJK9</accession>
<protein>
    <recommendedName>
        <fullName evidence="3">Virion structural protein</fullName>
    </recommendedName>
</protein>
<organism evidence="1 2">
    <name type="scientific">Candidatus Haliotispira prima</name>
    <dbReference type="NCBI Taxonomy" id="3034016"/>
    <lineage>
        <taxon>Bacteria</taxon>
        <taxon>Pseudomonadati</taxon>
        <taxon>Spirochaetota</taxon>
        <taxon>Spirochaetia</taxon>
        <taxon>Spirochaetales</taxon>
        <taxon>Spirochaetaceae</taxon>
        <taxon>Candidatus Haliotispira</taxon>
    </lineage>
</organism>
<evidence type="ECO:0000313" key="1">
    <source>
        <dbReference type="EMBL" id="WGK69790.1"/>
    </source>
</evidence>
<reference evidence="1 2" key="1">
    <citation type="submission" date="2023-04" db="EMBL/GenBank/DDBJ databases">
        <title>Spirochaete genome identified in red abalone sample constitutes a novel genus.</title>
        <authorList>
            <person name="Sharma S.P."/>
            <person name="Purcell C.M."/>
            <person name="Hyde J.R."/>
            <person name="Severin A.J."/>
        </authorList>
    </citation>
    <scope>NUCLEOTIDE SEQUENCE [LARGE SCALE GENOMIC DNA]</scope>
    <source>
        <strain evidence="1 2">SP-2023</strain>
    </source>
</reference>